<dbReference type="SUPFAM" id="SSF53098">
    <property type="entry name" value="Ribonuclease H-like"/>
    <property type="match status" value="1"/>
</dbReference>
<evidence type="ECO:0000256" key="6">
    <source>
        <dbReference type="ARBA" id="ARBA00022759"/>
    </source>
</evidence>
<reference evidence="9" key="1">
    <citation type="submission" date="2020-11" db="EMBL/GenBank/DDBJ databases">
        <authorList>
            <consortium name="DOE Joint Genome Institute"/>
            <person name="Ahrendt S."/>
            <person name="Riley R."/>
            <person name="Andreopoulos W."/>
            <person name="Labutti K."/>
            <person name="Pangilinan J."/>
            <person name="Ruiz-Duenas F.J."/>
            <person name="Barrasa J.M."/>
            <person name="Sanchez-Garcia M."/>
            <person name="Camarero S."/>
            <person name="Miyauchi S."/>
            <person name="Serrano A."/>
            <person name="Linde D."/>
            <person name="Babiker R."/>
            <person name="Drula E."/>
            <person name="Ayuso-Fernandez I."/>
            <person name="Pacheco R."/>
            <person name="Padilla G."/>
            <person name="Ferreira P."/>
            <person name="Barriuso J."/>
            <person name="Kellner H."/>
            <person name="Castanera R."/>
            <person name="Alfaro M."/>
            <person name="Ramirez L."/>
            <person name="Pisabarro A.G."/>
            <person name="Kuo A."/>
            <person name="Tritt A."/>
            <person name="Lipzen A."/>
            <person name="He G."/>
            <person name="Yan M."/>
            <person name="Ng V."/>
            <person name="Cullen D."/>
            <person name="Martin F."/>
            <person name="Rosso M.-N."/>
            <person name="Henrissat B."/>
            <person name="Hibbett D."/>
            <person name="Martinez A.T."/>
            <person name="Grigoriev I.V."/>
        </authorList>
    </citation>
    <scope>NUCLEOTIDE SEQUENCE</scope>
    <source>
        <strain evidence="9">MF-IS2</strain>
    </source>
</reference>
<protein>
    <recommendedName>
        <fullName evidence="3">ribonuclease H</fullName>
        <ecNumber evidence="3">3.1.26.4</ecNumber>
    </recommendedName>
</protein>
<evidence type="ECO:0000313" key="9">
    <source>
        <dbReference type="EMBL" id="KAF9450279.1"/>
    </source>
</evidence>
<dbReference type="InterPro" id="IPR012337">
    <property type="entry name" value="RNaseH-like_sf"/>
</dbReference>
<evidence type="ECO:0000313" key="10">
    <source>
        <dbReference type="Proteomes" id="UP000807342"/>
    </source>
</evidence>
<dbReference type="PROSITE" id="PS50879">
    <property type="entry name" value="RNASE_H_1"/>
    <property type="match status" value="1"/>
</dbReference>
<dbReference type="PANTHER" id="PTHR10642:SF26">
    <property type="entry name" value="RIBONUCLEASE H1"/>
    <property type="match status" value="1"/>
</dbReference>
<dbReference type="GO" id="GO:0003676">
    <property type="term" value="F:nucleic acid binding"/>
    <property type="evidence" value="ECO:0007669"/>
    <property type="project" value="InterPro"/>
</dbReference>
<comment type="similarity">
    <text evidence="2">Belongs to the RNase H family.</text>
</comment>
<dbReference type="GO" id="GO:0004523">
    <property type="term" value="F:RNA-DNA hybrid ribonuclease activity"/>
    <property type="evidence" value="ECO:0007669"/>
    <property type="project" value="UniProtKB-EC"/>
</dbReference>
<dbReference type="InterPro" id="IPR002156">
    <property type="entry name" value="RNaseH_domain"/>
</dbReference>
<dbReference type="Proteomes" id="UP000807342">
    <property type="component" value="Unassembled WGS sequence"/>
</dbReference>
<dbReference type="PANTHER" id="PTHR10642">
    <property type="entry name" value="RIBONUCLEASE H1"/>
    <property type="match status" value="1"/>
</dbReference>
<keyword evidence="10" id="KW-1185">Reference proteome</keyword>
<evidence type="ECO:0000256" key="2">
    <source>
        <dbReference type="ARBA" id="ARBA00005300"/>
    </source>
</evidence>
<keyword evidence="5" id="KW-0479">Metal-binding</keyword>
<dbReference type="CDD" id="cd13934">
    <property type="entry name" value="RNase_H_Dikarya_like"/>
    <property type="match status" value="1"/>
</dbReference>
<dbReference type="Gene3D" id="3.30.420.10">
    <property type="entry name" value="Ribonuclease H-like superfamily/Ribonuclease H"/>
    <property type="match status" value="1"/>
</dbReference>
<keyword evidence="7" id="KW-0378">Hydrolase</keyword>
<accession>A0A9P6C6F6</accession>
<evidence type="ECO:0000256" key="3">
    <source>
        <dbReference type="ARBA" id="ARBA00012180"/>
    </source>
</evidence>
<dbReference type="GO" id="GO:0043137">
    <property type="term" value="P:DNA replication, removal of RNA primer"/>
    <property type="evidence" value="ECO:0007669"/>
    <property type="project" value="TreeGrafter"/>
</dbReference>
<dbReference type="GO" id="GO:0046872">
    <property type="term" value="F:metal ion binding"/>
    <property type="evidence" value="ECO:0007669"/>
    <property type="project" value="UniProtKB-KW"/>
</dbReference>
<keyword evidence="4" id="KW-0540">Nuclease</keyword>
<proteinExistence type="inferred from homology"/>
<dbReference type="EMBL" id="MU151108">
    <property type="protein sequence ID" value="KAF9450279.1"/>
    <property type="molecule type" value="Genomic_DNA"/>
</dbReference>
<evidence type="ECO:0000256" key="4">
    <source>
        <dbReference type="ARBA" id="ARBA00022722"/>
    </source>
</evidence>
<dbReference type="AlphaFoldDB" id="A0A9P6C6F6"/>
<dbReference type="InterPro" id="IPR036397">
    <property type="entry name" value="RNaseH_sf"/>
</dbReference>
<name>A0A9P6C6F6_9AGAR</name>
<evidence type="ECO:0000259" key="8">
    <source>
        <dbReference type="PROSITE" id="PS50879"/>
    </source>
</evidence>
<comment type="catalytic activity">
    <reaction evidence="1">
        <text>Endonucleolytic cleavage to 5'-phosphomonoester.</text>
        <dbReference type="EC" id="3.1.26.4"/>
    </reaction>
</comment>
<evidence type="ECO:0000256" key="1">
    <source>
        <dbReference type="ARBA" id="ARBA00000077"/>
    </source>
</evidence>
<dbReference type="Pfam" id="PF00075">
    <property type="entry name" value="RNase_H"/>
    <property type="match status" value="1"/>
</dbReference>
<dbReference type="InterPro" id="IPR050092">
    <property type="entry name" value="RNase_H"/>
</dbReference>
<sequence>MSRIYTPPNGNSTPDDVVYAHPHSDFTNMQQTHMGNDGRFHNIWSCDIAILADGACAGNGTNYARAGMGVYFAPDSRYNISEKLEAWDGQQTNQHAEIRAAVLALEKVIELVEDGCLQTENVVLISDSSYVVDAMTNWVYRWRNNGWMNNRGFEVTNRDDFERLDRLINILDDDFDVSVRLWLVPRCYVQEADRLAKDAINS</sequence>
<evidence type="ECO:0000256" key="7">
    <source>
        <dbReference type="ARBA" id="ARBA00022801"/>
    </source>
</evidence>
<keyword evidence="6" id="KW-0255">Endonuclease</keyword>
<dbReference type="OrthoDB" id="407198at2759"/>
<organism evidence="9 10">
    <name type="scientific">Macrolepiota fuliginosa MF-IS2</name>
    <dbReference type="NCBI Taxonomy" id="1400762"/>
    <lineage>
        <taxon>Eukaryota</taxon>
        <taxon>Fungi</taxon>
        <taxon>Dikarya</taxon>
        <taxon>Basidiomycota</taxon>
        <taxon>Agaricomycotina</taxon>
        <taxon>Agaricomycetes</taxon>
        <taxon>Agaricomycetidae</taxon>
        <taxon>Agaricales</taxon>
        <taxon>Agaricineae</taxon>
        <taxon>Agaricaceae</taxon>
        <taxon>Macrolepiota</taxon>
    </lineage>
</organism>
<feature type="domain" description="RNase H type-1" evidence="8">
    <location>
        <begin position="44"/>
        <end position="201"/>
    </location>
</feature>
<dbReference type="EC" id="3.1.26.4" evidence="3"/>
<comment type="caution">
    <text evidence="9">The sequence shown here is derived from an EMBL/GenBank/DDBJ whole genome shotgun (WGS) entry which is preliminary data.</text>
</comment>
<gene>
    <name evidence="9" type="ORF">P691DRAFT_810584</name>
</gene>
<evidence type="ECO:0000256" key="5">
    <source>
        <dbReference type="ARBA" id="ARBA00022723"/>
    </source>
</evidence>